<evidence type="ECO:0000313" key="3">
    <source>
        <dbReference type="Proteomes" id="UP001324993"/>
    </source>
</evidence>
<keyword evidence="3" id="KW-1185">Reference proteome</keyword>
<dbReference type="EMBL" id="CP138858">
    <property type="protein sequence ID" value="WPJ96769.1"/>
    <property type="molecule type" value="Genomic_DNA"/>
</dbReference>
<dbReference type="RefSeq" id="WP_319833626.1">
    <property type="nucleotide sequence ID" value="NZ_CP138858.1"/>
</dbReference>
<keyword evidence="1" id="KW-1133">Transmembrane helix</keyword>
<evidence type="ECO:0000256" key="1">
    <source>
        <dbReference type="SAM" id="Phobius"/>
    </source>
</evidence>
<keyword evidence="1" id="KW-0812">Transmembrane</keyword>
<gene>
    <name evidence="2" type="ORF">SH580_03495</name>
</gene>
<accession>A0ABZ0RUY4</accession>
<name>A0ABZ0RUY4_9BACT</name>
<dbReference type="Proteomes" id="UP001324993">
    <property type="component" value="Chromosome"/>
</dbReference>
<protein>
    <submittedName>
        <fullName evidence="2">Uncharacterized protein</fullName>
    </submittedName>
</protein>
<reference evidence="2 3" key="1">
    <citation type="submission" date="2023-11" db="EMBL/GenBank/DDBJ databases">
        <title>Coraliomargarita sp. nov., isolated from marine algae.</title>
        <authorList>
            <person name="Lee J.K."/>
            <person name="Baek J.H."/>
            <person name="Kim J.M."/>
            <person name="Choi D.G."/>
            <person name="Jeon C.O."/>
        </authorList>
    </citation>
    <scope>NUCLEOTIDE SEQUENCE [LARGE SCALE GENOMIC DNA]</scope>
    <source>
        <strain evidence="2 3">J2-16</strain>
    </source>
</reference>
<organism evidence="2 3">
    <name type="scientific">Coraliomargarita algicola</name>
    <dbReference type="NCBI Taxonomy" id="3092156"/>
    <lineage>
        <taxon>Bacteria</taxon>
        <taxon>Pseudomonadati</taxon>
        <taxon>Verrucomicrobiota</taxon>
        <taxon>Opitutia</taxon>
        <taxon>Puniceicoccales</taxon>
        <taxon>Coraliomargaritaceae</taxon>
        <taxon>Coraliomargarita</taxon>
    </lineage>
</organism>
<keyword evidence="1" id="KW-0472">Membrane</keyword>
<sequence>MIYRPNCIRIENTKMTANRQKIQIQNGFALVLALSLMSFVVLLCLSLVTLLRVEINSANVQSSQLSARMNALLGLQLALDQLQRTAGPDQRVTATAELYSNSTIDNQGHWTGVWNVENHDPLTEFIPATGPIWLVSGENPDPDVASTMSVTLLEDVANAENEVVAELVPIDDLTVSQTTGHYAYWIGDEGVKAKVNLIDPYRSVSGQTDTNYHFSQMTGQRTGVEKIRLSDLASDPSTVSDYLDPFDTTTESQIERLSNLSQVSAIDSELSHLPANRIHDLTTASYGVLANVAEGGLKKDLSLAFEMDLDDFNADSTFAAGGESLPAGHKGTIGGHELQYLFTHDYTQDGDGIRGPTWHLLRNYYRLYLQDDPDRLVDYKTYQPKGVVWDGSQYSIEARPFFPQSPDGTSSANYNIGGALYDIQLGYDINRSNFYYNGGLQRIPRPTDMQIHPVLTRFQLFLSLQAVKVYDDATESSFHYRVDLLASPLITIWNPYNVALNFDEFKVQWRFLILPIEVEYQEPGGPLQSFTLKLAYVNDGADGSLDSDDASLVCVLKGQTLEPGQVKVFSHVTATDNSSTGLEATLEPYSGSVESEVEFFRFERIKVTEGEGTYTVEELLIEPGSKLRFHGESGGGDIGGYDDRLYVRTDLKWGSHAFINTSIGTFRNPTAVREFYWPEEDPTYYGLVEEIANTTSPYRHPLGLVDTYLKPTGAIDMDHPVQFLARYNPRAISPVRITGGYNNGYDFPLIGNWSYNIKPFTDWSSSYVPVNASNGNSYWGWDNMNGTEHVVLFELPTAPLQSLAALQHVNNISRYAQEPAYVIGNSYANPFIPPKQAVETIMDAYTQVDWSYFSNRALWDDYFFSSLTPREDLSQDFESALGGYMDGAPLPDSRMVINLNSLEGISNDLVDTNSDSKIAADAYLKSAEHLLVDGAFNVNSTSVEAWKALLASTNGIEVAYQNLNSLTSAAAQSSPFSRMTLPGGDSADAWRGFRSLSDQHISDLAEAIVEQVKLRGPFVSLADFVNRRLTDDDTGLMGPLQAAIDATNINSDFSEVVTESDLSSSNIPYPKQATGATHLLLLRGTLCRVIF</sequence>
<feature type="transmembrane region" description="Helical" evidence="1">
    <location>
        <begin position="28"/>
        <end position="51"/>
    </location>
</feature>
<evidence type="ECO:0000313" key="2">
    <source>
        <dbReference type="EMBL" id="WPJ96769.1"/>
    </source>
</evidence>
<proteinExistence type="predicted"/>